<evidence type="ECO:0000313" key="2">
    <source>
        <dbReference type="Proteomes" id="UP000261284"/>
    </source>
</evidence>
<dbReference type="EMBL" id="QTJU01000018">
    <property type="protein sequence ID" value="RFM25636.1"/>
    <property type="molecule type" value="Genomic_DNA"/>
</dbReference>
<dbReference type="Proteomes" id="UP000261284">
    <property type="component" value="Unassembled WGS sequence"/>
</dbReference>
<dbReference type="Gene3D" id="2.30.110.10">
    <property type="entry name" value="Electron Transport, Fmn-binding Protein, Chain A"/>
    <property type="match status" value="1"/>
</dbReference>
<protein>
    <submittedName>
        <fullName evidence="1">Uncharacterized protein</fullName>
    </submittedName>
</protein>
<dbReference type="OrthoDB" id="6518717at2"/>
<dbReference type="AlphaFoldDB" id="A0A3E1NCD0"/>
<dbReference type="InterPro" id="IPR012349">
    <property type="entry name" value="Split_barrel_FMN-bd"/>
</dbReference>
<organism evidence="1 2">
    <name type="scientific">Deminuibacter soli</name>
    <dbReference type="NCBI Taxonomy" id="2291815"/>
    <lineage>
        <taxon>Bacteria</taxon>
        <taxon>Pseudomonadati</taxon>
        <taxon>Bacteroidota</taxon>
        <taxon>Chitinophagia</taxon>
        <taxon>Chitinophagales</taxon>
        <taxon>Chitinophagaceae</taxon>
        <taxon>Deminuibacter</taxon>
    </lineage>
</organism>
<name>A0A3E1NCD0_9BACT</name>
<reference evidence="1 2" key="1">
    <citation type="submission" date="2018-08" db="EMBL/GenBank/DDBJ databases">
        <title>Chitinophagaceae sp. K23C18032701, a novel bacterium isolated from forest soil.</title>
        <authorList>
            <person name="Wang C."/>
        </authorList>
    </citation>
    <scope>NUCLEOTIDE SEQUENCE [LARGE SCALE GENOMIC DNA]</scope>
    <source>
        <strain evidence="1 2">K23C18032701</strain>
    </source>
</reference>
<comment type="caution">
    <text evidence="1">The sequence shown here is derived from an EMBL/GenBank/DDBJ whole genome shotgun (WGS) entry which is preliminary data.</text>
</comment>
<gene>
    <name evidence="1" type="ORF">DXN05_24180</name>
</gene>
<sequence length="165" mass="18131">MTTASITQHTLSADLQQLFNGQIAAGKESMAIQVTAIAENGWPHTTLLSLGEILAPAGDTLMFCVWLQSSLVSSIWCISNISLSFVWHGCYTEIQANARLVKQLHHLPVPLAIFKAQVQRIRSVSAGYATLTHGISFHLQQPEQDLPRWQSQLHLLQEYAGAAAQ</sequence>
<dbReference type="RefSeq" id="WP_116849890.1">
    <property type="nucleotide sequence ID" value="NZ_QTJU01000018.1"/>
</dbReference>
<keyword evidence="2" id="KW-1185">Reference proteome</keyword>
<accession>A0A3E1NCD0</accession>
<proteinExistence type="predicted"/>
<evidence type="ECO:0000313" key="1">
    <source>
        <dbReference type="EMBL" id="RFM25636.1"/>
    </source>
</evidence>